<feature type="domain" description="Tyr recombinase" evidence="3">
    <location>
        <begin position="1"/>
        <end position="154"/>
    </location>
</feature>
<sequence length="178" mass="19499">MPALATWAFCGARRAEICRLSFEDLDRKRMELRISAKVAKSGVARFVPIPSALVAWLEAAEAAGVAPVGKLVPGGSEGRSEGQMIRWLKDVREEAGIVDWPANALRHSFASHACAMHEDFAKVAAWLGHARDPRLLVARYRHAVAKDAGAKWFDVQPPKSSERSRSQRGSDNVLRTAS</sequence>
<protein>
    <submittedName>
        <fullName evidence="4">Tyrosine-type recombinase/integrase</fullName>
    </submittedName>
</protein>
<dbReference type="Pfam" id="PF00589">
    <property type="entry name" value="Phage_integrase"/>
    <property type="match status" value="1"/>
</dbReference>
<evidence type="ECO:0000256" key="2">
    <source>
        <dbReference type="SAM" id="MobiDB-lite"/>
    </source>
</evidence>
<keyword evidence="5" id="KW-1185">Reference proteome</keyword>
<reference evidence="4" key="1">
    <citation type="submission" date="2022-10" db="EMBL/GenBank/DDBJ databases">
        <title>Luteolibacter sp. GHJ8, whole genome shotgun sequencing project.</title>
        <authorList>
            <person name="Zhao G."/>
            <person name="Shen L."/>
        </authorList>
    </citation>
    <scope>NUCLEOTIDE SEQUENCE</scope>
    <source>
        <strain evidence="4">GHJ8</strain>
    </source>
</reference>
<keyword evidence="1" id="KW-0233">DNA recombination</keyword>
<dbReference type="RefSeq" id="WP_425605543.1">
    <property type="nucleotide sequence ID" value="NZ_JAPDDR010000002.1"/>
</dbReference>
<accession>A0ABT3FZH3</accession>
<dbReference type="PROSITE" id="PS51898">
    <property type="entry name" value="TYR_RECOMBINASE"/>
    <property type="match status" value="1"/>
</dbReference>
<dbReference type="EMBL" id="JAPDDR010000002">
    <property type="protein sequence ID" value="MCW1912644.1"/>
    <property type="molecule type" value="Genomic_DNA"/>
</dbReference>
<comment type="caution">
    <text evidence="4">The sequence shown here is derived from an EMBL/GenBank/DDBJ whole genome shotgun (WGS) entry which is preliminary data.</text>
</comment>
<evidence type="ECO:0000313" key="5">
    <source>
        <dbReference type="Proteomes" id="UP001165653"/>
    </source>
</evidence>
<evidence type="ECO:0000313" key="4">
    <source>
        <dbReference type="EMBL" id="MCW1912644.1"/>
    </source>
</evidence>
<dbReference type="Proteomes" id="UP001165653">
    <property type="component" value="Unassembled WGS sequence"/>
</dbReference>
<dbReference type="InterPro" id="IPR013762">
    <property type="entry name" value="Integrase-like_cat_sf"/>
</dbReference>
<proteinExistence type="predicted"/>
<organism evidence="4 5">
    <name type="scientific">Luteolibacter rhizosphaerae</name>
    <dbReference type="NCBI Taxonomy" id="2989719"/>
    <lineage>
        <taxon>Bacteria</taxon>
        <taxon>Pseudomonadati</taxon>
        <taxon>Verrucomicrobiota</taxon>
        <taxon>Verrucomicrobiia</taxon>
        <taxon>Verrucomicrobiales</taxon>
        <taxon>Verrucomicrobiaceae</taxon>
        <taxon>Luteolibacter</taxon>
    </lineage>
</organism>
<dbReference type="InterPro" id="IPR002104">
    <property type="entry name" value="Integrase_catalytic"/>
</dbReference>
<evidence type="ECO:0000259" key="3">
    <source>
        <dbReference type="PROSITE" id="PS51898"/>
    </source>
</evidence>
<feature type="region of interest" description="Disordered" evidence="2">
    <location>
        <begin position="154"/>
        <end position="178"/>
    </location>
</feature>
<gene>
    <name evidence="4" type="ORF">OJ996_03595</name>
</gene>
<evidence type="ECO:0000256" key="1">
    <source>
        <dbReference type="ARBA" id="ARBA00023172"/>
    </source>
</evidence>
<dbReference type="InterPro" id="IPR011010">
    <property type="entry name" value="DNA_brk_join_enz"/>
</dbReference>
<dbReference type="SUPFAM" id="SSF56349">
    <property type="entry name" value="DNA breaking-rejoining enzymes"/>
    <property type="match status" value="1"/>
</dbReference>
<dbReference type="Gene3D" id="1.10.443.10">
    <property type="entry name" value="Intergrase catalytic core"/>
    <property type="match status" value="1"/>
</dbReference>
<feature type="compositionally biased region" description="Polar residues" evidence="2">
    <location>
        <begin position="167"/>
        <end position="178"/>
    </location>
</feature>
<name>A0ABT3FZH3_9BACT</name>